<sequence>MNNIYLYLSSRIAGNSLSAVDLAKNNPTESNFSFATKLLAIKMKITTMKIQKNNGDSLFYKQK</sequence>
<evidence type="ECO:0000313" key="2">
    <source>
        <dbReference type="Proteomes" id="UP000501338"/>
    </source>
</evidence>
<gene>
    <name evidence="1" type="ORF">GTH23_06135</name>
</gene>
<protein>
    <submittedName>
        <fullName evidence="1">Uncharacterized protein</fullName>
    </submittedName>
</protein>
<evidence type="ECO:0000313" key="1">
    <source>
        <dbReference type="EMBL" id="QIF89641.1"/>
    </source>
</evidence>
<organism evidence="1 2">
    <name type="scientific">Proteus terrae subsp. cibarius</name>
    <dbReference type="NCBI Taxonomy" id="626774"/>
    <lineage>
        <taxon>Bacteria</taxon>
        <taxon>Pseudomonadati</taxon>
        <taxon>Pseudomonadota</taxon>
        <taxon>Gammaproteobacteria</taxon>
        <taxon>Enterobacterales</taxon>
        <taxon>Morganellaceae</taxon>
        <taxon>Proteus</taxon>
    </lineage>
</organism>
<dbReference type="RefSeq" id="WP_156733487.1">
    <property type="nucleotide sequence ID" value="NZ_CP045008.1"/>
</dbReference>
<keyword evidence="2" id="KW-1185">Reference proteome</keyword>
<accession>A0ABX6JKC7</accession>
<proteinExistence type="predicted"/>
<reference evidence="1 2" key="1">
    <citation type="submission" date="2020-01" db="EMBL/GenBank/DDBJ databases">
        <title>The genomic epidemiology of tigecycline resistance gene tet(X) variants in a swine farm in China.</title>
        <authorList>
            <person name="Peng K."/>
            <person name="Li R."/>
        </authorList>
    </citation>
    <scope>NUCLEOTIDE SEQUENCE [LARGE SCALE GENOMIC DNA]</scope>
    <source>
        <strain evidence="1 2">ZF1</strain>
    </source>
</reference>
<dbReference type="Proteomes" id="UP000501338">
    <property type="component" value="Chromosome"/>
</dbReference>
<dbReference type="EMBL" id="CP047340">
    <property type="protein sequence ID" value="QIF89641.1"/>
    <property type="molecule type" value="Genomic_DNA"/>
</dbReference>
<name>A0ABX6JKC7_9GAMM</name>